<protein>
    <submittedName>
        <fullName evidence="3">Uncharacterized protein</fullName>
    </submittedName>
</protein>
<keyword evidence="2" id="KW-1133">Transmembrane helix</keyword>
<gene>
    <name evidence="3" type="ORF">PR048_022843</name>
</gene>
<dbReference type="EMBL" id="JARBHB010000009">
    <property type="protein sequence ID" value="KAJ8874953.1"/>
    <property type="molecule type" value="Genomic_DNA"/>
</dbReference>
<sequence>MTYSVPACATHAEERWGPSERRLRPLINYMITFPTFFSPGLIFILLPLRSGSVFFCRPAASNPAAPASPPPAPEILDLYALPLDLGHESIPERISLPPGVQISSQLVRLRAQEVQRLPKENLRLCLECLHVQRCEMLKLTGDSPGSCDEPGGRLEMREISLARPYRTSLVPNQSVIAGGCVAQSPVSSNSSNSGGPHLRCARRVVGGGGGVLTSSALLVFVFSAGVRSTLIEDWRLHRPLHHLQRGWWVGLPTVPYCAAFPPCPTAEKNELVCSNLNPRGGKGSRCCRKKGGGGGNSESMFKSVPHYKRKKVGSPGSRCEGVSDLMRLIVISNELPNLSRINLSRGQLAARVGEAIHHPPFFFVSHRTYEHLSEAQRFGRLLTSRSREPTRVKRGDREKREIPEKIRRPVASPGTFPTCEIK</sequence>
<reference evidence="3 4" key="1">
    <citation type="submission" date="2023-02" db="EMBL/GenBank/DDBJ databases">
        <title>LHISI_Scaffold_Assembly.</title>
        <authorList>
            <person name="Stuart O.P."/>
            <person name="Cleave R."/>
            <person name="Magrath M.J.L."/>
            <person name="Mikheyev A.S."/>
        </authorList>
    </citation>
    <scope>NUCLEOTIDE SEQUENCE [LARGE SCALE GENOMIC DNA]</scope>
    <source>
        <strain evidence="3">Daus_M_001</strain>
        <tissue evidence="3">Leg muscle</tissue>
    </source>
</reference>
<keyword evidence="2" id="KW-0472">Membrane</keyword>
<feature type="region of interest" description="Disordered" evidence="1">
    <location>
        <begin position="384"/>
        <end position="422"/>
    </location>
</feature>
<comment type="caution">
    <text evidence="3">The sequence shown here is derived from an EMBL/GenBank/DDBJ whole genome shotgun (WGS) entry which is preliminary data.</text>
</comment>
<dbReference type="Proteomes" id="UP001159363">
    <property type="component" value="Chromosome 8"/>
</dbReference>
<organism evidence="3 4">
    <name type="scientific">Dryococelus australis</name>
    <dbReference type="NCBI Taxonomy" id="614101"/>
    <lineage>
        <taxon>Eukaryota</taxon>
        <taxon>Metazoa</taxon>
        <taxon>Ecdysozoa</taxon>
        <taxon>Arthropoda</taxon>
        <taxon>Hexapoda</taxon>
        <taxon>Insecta</taxon>
        <taxon>Pterygota</taxon>
        <taxon>Neoptera</taxon>
        <taxon>Polyneoptera</taxon>
        <taxon>Phasmatodea</taxon>
        <taxon>Verophasmatodea</taxon>
        <taxon>Anareolatae</taxon>
        <taxon>Phasmatidae</taxon>
        <taxon>Eurycanthinae</taxon>
        <taxon>Dryococelus</taxon>
    </lineage>
</organism>
<evidence type="ECO:0000256" key="1">
    <source>
        <dbReference type="SAM" id="MobiDB-lite"/>
    </source>
</evidence>
<keyword evidence="4" id="KW-1185">Reference proteome</keyword>
<proteinExistence type="predicted"/>
<name>A0ABQ9GSG6_9NEOP</name>
<evidence type="ECO:0000313" key="4">
    <source>
        <dbReference type="Proteomes" id="UP001159363"/>
    </source>
</evidence>
<keyword evidence="2" id="KW-0812">Transmembrane</keyword>
<evidence type="ECO:0000313" key="3">
    <source>
        <dbReference type="EMBL" id="KAJ8874953.1"/>
    </source>
</evidence>
<feature type="compositionally biased region" description="Basic and acidic residues" evidence="1">
    <location>
        <begin position="385"/>
        <end position="407"/>
    </location>
</feature>
<evidence type="ECO:0000256" key="2">
    <source>
        <dbReference type="SAM" id="Phobius"/>
    </source>
</evidence>
<accession>A0ABQ9GSG6</accession>
<feature type="transmembrane region" description="Helical" evidence="2">
    <location>
        <begin position="26"/>
        <end position="48"/>
    </location>
</feature>